<evidence type="ECO:0000313" key="3">
    <source>
        <dbReference type="Proteomes" id="UP000029492"/>
    </source>
</evidence>
<dbReference type="EMBL" id="CP003811">
    <property type="protein sequence ID" value="AIQ88592.1"/>
    <property type="molecule type" value="Genomic_DNA"/>
</dbReference>
<dbReference type="STRING" id="693986.MOC_0837"/>
<gene>
    <name evidence="2" type="ORF">MOC_0837</name>
</gene>
<organism evidence="2 3">
    <name type="scientific">Methylobacterium oryzae CBMB20</name>
    <dbReference type="NCBI Taxonomy" id="693986"/>
    <lineage>
        <taxon>Bacteria</taxon>
        <taxon>Pseudomonadati</taxon>
        <taxon>Pseudomonadota</taxon>
        <taxon>Alphaproteobacteria</taxon>
        <taxon>Hyphomicrobiales</taxon>
        <taxon>Methylobacteriaceae</taxon>
        <taxon>Methylobacterium</taxon>
    </lineage>
</organism>
<dbReference type="AlphaFoldDB" id="A0A089NMJ2"/>
<feature type="region of interest" description="Disordered" evidence="1">
    <location>
        <begin position="19"/>
        <end position="68"/>
    </location>
</feature>
<dbReference type="Proteomes" id="UP000029492">
    <property type="component" value="Chromosome"/>
</dbReference>
<feature type="compositionally biased region" description="Low complexity" evidence="1">
    <location>
        <begin position="19"/>
        <end position="28"/>
    </location>
</feature>
<accession>A0A089NMJ2</accession>
<dbReference type="KEGG" id="mor:MOC_0837"/>
<evidence type="ECO:0000256" key="1">
    <source>
        <dbReference type="SAM" id="MobiDB-lite"/>
    </source>
</evidence>
<name>A0A089NMJ2_9HYPH</name>
<protein>
    <submittedName>
        <fullName evidence="2">Protein of unassigned function</fullName>
    </submittedName>
</protein>
<proteinExistence type="predicted"/>
<reference evidence="2 3" key="1">
    <citation type="journal article" date="2014" name="PLoS ONE">
        <title>Genome Information of Methylobacterium oryzae, a Plant-Probiotic Methylotroph in the Phyllosphere.</title>
        <authorList>
            <person name="Kwak M.J."/>
            <person name="Jeong H."/>
            <person name="Madhaiyan M."/>
            <person name="Lee Y."/>
            <person name="Sa T.M."/>
            <person name="Oh T.K."/>
            <person name="Kim J.F."/>
        </authorList>
    </citation>
    <scope>NUCLEOTIDE SEQUENCE [LARGE SCALE GENOMIC DNA]</scope>
    <source>
        <strain evidence="2 3">CBMB20</strain>
    </source>
</reference>
<keyword evidence="3" id="KW-1185">Reference proteome</keyword>
<evidence type="ECO:0000313" key="2">
    <source>
        <dbReference type="EMBL" id="AIQ88592.1"/>
    </source>
</evidence>
<dbReference type="RefSeq" id="WP_043755776.1">
    <property type="nucleotide sequence ID" value="NZ_CP003811.1"/>
</dbReference>
<dbReference type="HOGENOM" id="CLU_2789189_0_0_5"/>
<sequence length="68" mass="6639">MDSPPNDLDARALGRAASAKGSAAKARACAQGTEAPALRLSGHDEALADGAESATGGLAKHPVDGSAR</sequence>